<accession>A0A7S3P7C7</accession>
<keyword evidence="5" id="KW-0732">Signal</keyword>
<reference evidence="7" key="1">
    <citation type="submission" date="2021-01" db="EMBL/GenBank/DDBJ databases">
        <authorList>
            <person name="Corre E."/>
            <person name="Pelletier E."/>
            <person name="Niang G."/>
            <person name="Scheremetjew M."/>
            <person name="Finn R."/>
            <person name="Kale V."/>
            <person name="Holt S."/>
            <person name="Cochrane G."/>
            <person name="Meng A."/>
            <person name="Brown T."/>
            <person name="Cohen L."/>
        </authorList>
    </citation>
    <scope>NUCLEOTIDE SEQUENCE</scope>
    <source>
        <strain evidence="7">CCMP127</strain>
    </source>
</reference>
<feature type="signal peptide" evidence="5">
    <location>
        <begin position="1"/>
        <end position="25"/>
    </location>
</feature>
<feature type="active site" description="For sulfotransferase activity" evidence="3">
    <location>
        <position position="84"/>
    </location>
</feature>
<dbReference type="SUPFAM" id="SSF52540">
    <property type="entry name" value="P-loop containing nucleoside triphosphate hydrolases"/>
    <property type="match status" value="1"/>
</dbReference>
<name>A0A7S3P7C7_9STRA</name>
<evidence type="ECO:0000256" key="2">
    <source>
        <dbReference type="ARBA" id="ARBA00023180"/>
    </source>
</evidence>
<dbReference type="InterPro" id="IPR000863">
    <property type="entry name" value="Sulfotransferase_dom"/>
</dbReference>
<keyword evidence="2" id="KW-0325">Glycoprotein</keyword>
<evidence type="ECO:0000256" key="4">
    <source>
        <dbReference type="PIRSR" id="PIRSR637359-2"/>
    </source>
</evidence>
<proteinExistence type="predicted"/>
<evidence type="ECO:0000313" key="7">
    <source>
        <dbReference type="EMBL" id="CAE0412774.1"/>
    </source>
</evidence>
<evidence type="ECO:0000256" key="5">
    <source>
        <dbReference type="SAM" id="SignalP"/>
    </source>
</evidence>
<dbReference type="AlphaFoldDB" id="A0A7S3P7C7"/>
<dbReference type="PANTHER" id="PTHR10605">
    <property type="entry name" value="HEPARAN SULFATE SULFOTRANSFERASE"/>
    <property type="match status" value="1"/>
</dbReference>
<dbReference type="GO" id="GO:0008146">
    <property type="term" value="F:sulfotransferase activity"/>
    <property type="evidence" value="ECO:0007669"/>
    <property type="project" value="InterPro"/>
</dbReference>
<feature type="binding site" evidence="4">
    <location>
        <position position="171"/>
    </location>
    <ligand>
        <name>3'-phosphoadenylyl sulfate</name>
        <dbReference type="ChEBI" id="CHEBI:58339"/>
    </ligand>
</feature>
<sequence length="374" mass="43290">MSMRFYLGGLCLILVLGALLFPQNSDESQRRSATVAEIKDNISQKRVPVEAVSLASQFNNASRINDEEFDWKSRLQFFVLGAQKAGTTSLFKYLGEHPYIAPPLPKETRCWNVQFNPSDPYCEKYFATERFRNLYPDYITGDCSPGYLYKQNVIPRIKNTYLHARFIVSLRDPTERAFSQYKMNHRNGKLDISFDSLCLTELETFRRLGLLSHWTFPPEFSNTDGLSESKMLEMYMLAKVNTTDLAENFASPRMLKSWRKLQAEQGRNHLRAGLYAFQLRGWLKAFPREQFLVFTSNEMSRDTNGVMKRIHAHLGVPHVPLNDTDPMNTATGHSTENPEISNQMRQILTKLFDPFDKMIAVVLEDDKWNDPWAR</sequence>
<evidence type="ECO:0000256" key="1">
    <source>
        <dbReference type="ARBA" id="ARBA00022679"/>
    </source>
</evidence>
<dbReference type="InterPro" id="IPR037359">
    <property type="entry name" value="NST/OST"/>
</dbReference>
<gene>
    <name evidence="7" type="ORF">ACOF00016_LOCUS10035</name>
</gene>
<dbReference type="Gene3D" id="3.40.50.300">
    <property type="entry name" value="P-loop containing nucleotide triphosphate hydrolases"/>
    <property type="match status" value="1"/>
</dbReference>
<dbReference type="Pfam" id="PF00685">
    <property type="entry name" value="Sulfotransfer_1"/>
    <property type="match status" value="1"/>
</dbReference>
<organism evidence="7">
    <name type="scientific">Amphora coffeiformis</name>
    <dbReference type="NCBI Taxonomy" id="265554"/>
    <lineage>
        <taxon>Eukaryota</taxon>
        <taxon>Sar</taxon>
        <taxon>Stramenopiles</taxon>
        <taxon>Ochrophyta</taxon>
        <taxon>Bacillariophyta</taxon>
        <taxon>Bacillariophyceae</taxon>
        <taxon>Bacillariophycidae</taxon>
        <taxon>Thalassiophysales</taxon>
        <taxon>Catenulaceae</taxon>
        <taxon>Amphora</taxon>
    </lineage>
</organism>
<dbReference type="InterPro" id="IPR027417">
    <property type="entry name" value="P-loop_NTPase"/>
</dbReference>
<evidence type="ECO:0000256" key="3">
    <source>
        <dbReference type="PIRSR" id="PIRSR637359-1"/>
    </source>
</evidence>
<keyword evidence="1" id="KW-0808">Transferase</keyword>
<dbReference type="PANTHER" id="PTHR10605:SF56">
    <property type="entry name" value="BIFUNCTIONAL HEPARAN SULFATE N-DEACETYLASE_N-SULFOTRANSFERASE"/>
    <property type="match status" value="1"/>
</dbReference>
<evidence type="ECO:0000259" key="6">
    <source>
        <dbReference type="Pfam" id="PF00685"/>
    </source>
</evidence>
<protein>
    <recommendedName>
        <fullName evidence="6">Sulfotransferase domain-containing protein</fullName>
    </recommendedName>
</protein>
<feature type="domain" description="Sulfotransferase" evidence="6">
    <location>
        <begin position="76"/>
        <end position="317"/>
    </location>
</feature>
<dbReference type="EMBL" id="HBIM01012211">
    <property type="protein sequence ID" value="CAE0412774.1"/>
    <property type="molecule type" value="Transcribed_RNA"/>
</dbReference>
<feature type="chain" id="PRO_5030858793" description="Sulfotransferase domain-containing protein" evidence="5">
    <location>
        <begin position="26"/>
        <end position="374"/>
    </location>
</feature>
<feature type="binding site" evidence="4">
    <location>
        <position position="179"/>
    </location>
    <ligand>
        <name>3'-phosphoadenylyl sulfate</name>
        <dbReference type="ChEBI" id="CHEBI:58339"/>
    </ligand>
</feature>